<feature type="transmembrane region" description="Helical" evidence="7">
    <location>
        <begin position="216"/>
        <end position="241"/>
    </location>
</feature>
<evidence type="ECO:0000256" key="7">
    <source>
        <dbReference type="SAM" id="Phobius"/>
    </source>
</evidence>
<dbReference type="InterPro" id="IPR011701">
    <property type="entry name" value="MFS"/>
</dbReference>
<dbReference type="PANTHER" id="PTHR43266">
    <property type="entry name" value="MACROLIDE-EFFLUX PROTEIN"/>
    <property type="match status" value="1"/>
</dbReference>
<dbReference type="InterPro" id="IPR020846">
    <property type="entry name" value="MFS_dom"/>
</dbReference>
<dbReference type="Pfam" id="PF07690">
    <property type="entry name" value="MFS_1"/>
    <property type="match status" value="1"/>
</dbReference>
<proteinExistence type="predicted"/>
<feature type="transmembrane region" description="Helical" evidence="7">
    <location>
        <begin position="247"/>
        <end position="269"/>
    </location>
</feature>
<reference evidence="9 10" key="1">
    <citation type="submission" date="2018-07" db="EMBL/GenBank/DDBJ databases">
        <title>Genomic and Epidemiologic Investigation of an Indolent Hospital Outbreak.</title>
        <authorList>
            <person name="Johnson R.C."/>
            <person name="Deming C."/>
            <person name="Conlan S."/>
            <person name="Zellmer C.J."/>
            <person name="Michelin A.V."/>
            <person name="Lee-Lin S."/>
            <person name="Thomas P.J."/>
            <person name="Park M."/>
            <person name="Weingarten R.A."/>
            <person name="Less J."/>
            <person name="Dekker J.P."/>
            <person name="Frank K.M."/>
            <person name="Musser K.A."/>
            <person name="Mcquiston J.R."/>
            <person name="Henderson D.K."/>
            <person name="Lau A.F."/>
            <person name="Palmore T.N."/>
            <person name="Segre J.A."/>
        </authorList>
    </citation>
    <scope>NUCLEOTIDE SEQUENCE [LARGE SCALE GENOMIC DNA]</scope>
    <source>
        <strain evidence="9 10">SK-NIH.Env6_1116</strain>
    </source>
</reference>
<gene>
    <name evidence="9" type="ORF">DAH51_20265</name>
</gene>
<dbReference type="Proteomes" id="UP000287401">
    <property type="component" value="Unassembled WGS sequence"/>
</dbReference>
<feature type="transmembrane region" description="Helical" evidence="7">
    <location>
        <begin position="40"/>
        <end position="60"/>
    </location>
</feature>
<comment type="caution">
    <text evidence="9">The sequence shown here is derived from an EMBL/GenBank/DDBJ whole genome shotgun (WGS) entry which is preliminary data.</text>
</comment>
<dbReference type="PROSITE" id="PS50850">
    <property type="entry name" value="MFS"/>
    <property type="match status" value="1"/>
</dbReference>
<dbReference type="EMBL" id="QRAL01000029">
    <property type="protein sequence ID" value="RSU54185.1"/>
    <property type="molecule type" value="Genomic_DNA"/>
</dbReference>
<dbReference type="GO" id="GO:0022857">
    <property type="term" value="F:transmembrane transporter activity"/>
    <property type="evidence" value="ECO:0007669"/>
    <property type="project" value="InterPro"/>
</dbReference>
<feature type="transmembrane region" description="Helical" evidence="7">
    <location>
        <begin position="344"/>
        <end position="366"/>
    </location>
</feature>
<dbReference type="PANTHER" id="PTHR43266:SF2">
    <property type="entry name" value="MAJOR FACILITATOR SUPERFAMILY (MFS) PROFILE DOMAIN-CONTAINING PROTEIN"/>
    <property type="match status" value="1"/>
</dbReference>
<keyword evidence="4 7" id="KW-0812">Transmembrane</keyword>
<feature type="transmembrane region" description="Helical" evidence="7">
    <location>
        <begin position="310"/>
        <end position="332"/>
    </location>
</feature>
<organism evidence="9 10">
    <name type="scientific">Sphingobium yanoikuyae</name>
    <name type="common">Sphingomonas yanoikuyae</name>
    <dbReference type="NCBI Taxonomy" id="13690"/>
    <lineage>
        <taxon>Bacteria</taxon>
        <taxon>Pseudomonadati</taxon>
        <taxon>Pseudomonadota</taxon>
        <taxon>Alphaproteobacteria</taxon>
        <taxon>Sphingomonadales</taxon>
        <taxon>Sphingomonadaceae</taxon>
        <taxon>Sphingobium</taxon>
    </lineage>
</organism>
<feature type="domain" description="Major facilitator superfamily (MFS) profile" evidence="8">
    <location>
        <begin position="215"/>
        <end position="397"/>
    </location>
</feature>
<sequence length="397" mass="40790">METFAHRRGWGWLLLTALTLSTIGDEITLITLMFRTAGDHAALAIPLLLIAQLVPGLLAAPYIGRLTDRHDAGVILILASLAQAAIVAWLAFSVSLPATIVGASILGLLFAISGTATFALIPVLAQGLGMSLARANAGLEFVRSAGMLAGPVIGGILVSWGGTRNALLIDAASFALLALVIWGSGVRRRTQPEDGEQQATPTLLADYLPLLRNRRIVIMVTALTLEVFATAIADVAFIFLITVSLSAGATALGVLTAFWAGGMLLGAALAGEIAEHHPARWAFATAALMGASMLAIGVMPLIIVPSLAGVAIAFVVGGAANSVHNVAVRTMLQKEAPPDAHGKVAAIYVTATRSATIAGFLAGGLFVPDSAFTAYVVGGLLGIIAGLAGWGLFRLAR</sequence>
<keyword evidence="3" id="KW-1003">Cell membrane</keyword>
<evidence type="ECO:0000313" key="9">
    <source>
        <dbReference type="EMBL" id="RSU54185.1"/>
    </source>
</evidence>
<evidence type="ECO:0000256" key="1">
    <source>
        <dbReference type="ARBA" id="ARBA00004651"/>
    </source>
</evidence>
<keyword evidence="5 7" id="KW-1133">Transmembrane helix</keyword>
<dbReference type="AlphaFoldDB" id="A0A430BN64"/>
<evidence type="ECO:0000256" key="6">
    <source>
        <dbReference type="ARBA" id="ARBA00023136"/>
    </source>
</evidence>
<comment type="subcellular location">
    <subcellularLocation>
        <location evidence="1">Cell membrane</location>
        <topology evidence="1">Multi-pass membrane protein</topology>
    </subcellularLocation>
</comment>
<keyword evidence="6 7" id="KW-0472">Membrane</keyword>
<evidence type="ECO:0000256" key="2">
    <source>
        <dbReference type="ARBA" id="ARBA00022448"/>
    </source>
</evidence>
<keyword evidence="2" id="KW-0813">Transport</keyword>
<dbReference type="Gene3D" id="1.20.1250.20">
    <property type="entry name" value="MFS general substrate transporter like domains"/>
    <property type="match status" value="1"/>
</dbReference>
<name>A0A430BN64_SPHYA</name>
<evidence type="ECO:0000256" key="3">
    <source>
        <dbReference type="ARBA" id="ARBA00022475"/>
    </source>
</evidence>
<feature type="transmembrane region" description="Helical" evidence="7">
    <location>
        <begin position="72"/>
        <end position="92"/>
    </location>
</feature>
<accession>A0A430BN64</accession>
<evidence type="ECO:0000313" key="10">
    <source>
        <dbReference type="Proteomes" id="UP000287401"/>
    </source>
</evidence>
<feature type="transmembrane region" description="Helical" evidence="7">
    <location>
        <begin position="281"/>
        <end position="304"/>
    </location>
</feature>
<evidence type="ECO:0000259" key="8">
    <source>
        <dbReference type="PROSITE" id="PS50850"/>
    </source>
</evidence>
<feature type="transmembrane region" description="Helical" evidence="7">
    <location>
        <begin position="166"/>
        <end position="183"/>
    </location>
</feature>
<protein>
    <submittedName>
        <fullName evidence="9">MFS transporter</fullName>
    </submittedName>
</protein>
<dbReference type="GO" id="GO:0005886">
    <property type="term" value="C:plasma membrane"/>
    <property type="evidence" value="ECO:0007669"/>
    <property type="project" value="UniProtKB-SubCell"/>
</dbReference>
<feature type="transmembrane region" description="Helical" evidence="7">
    <location>
        <begin position="372"/>
        <end position="393"/>
    </location>
</feature>
<feature type="transmembrane region" description="Helical" evidence="7">
    <location>
        <begin position="141"/>
        <end position="160"/>
    </location>
</feature>
<evidence type="ECO:0000256" key="5">
    <source>
        <dbReference type="ARBA" id="ARBA00022989"/>
    </source>
</evidence>
<dbReference type="InterPro" id="IPR036259">
    <property type="entry name" value="MFS_trans_sf"/>
</dbReference>
<feature type="transmembrane region" description="Helical" evidence="7">
    <location>
        <begin position="98"/>
        <end position="121"/>
    </location>
</feature>
<evidence type="ECO:0000256" key="4">
    <source>
        <dbReference type="ARBA" id="ARBA00022692"/>
    </source>
</evidence>
<dbReference type="SUPFAM" id="SSF103473">
    <property type="entry name" value="MFS general substrate transporter"/>
    <property type="match status" value="1"/>
</dbReference>